<accession>A0ABR3NAJ4</accession>
<keyword evidence="3" id="KW-1185">Reference proteome</keyword>
<organism evidence="2 3">
    <name type="scientific">Cirrhinus molitorella</name>
    <name type="common">mud carp</name>
    <dbReference type="NCBI Taxonomy" id="172907"/>
    <lineage>
        <taxon>Eukaryota</taxon>
        <taxon>Metazoa</taxon>
        <taxon>Chordata</taxon>
        <taxon>Craniata</taxon>
        <taxon>Vertebrata</taxon>
        <taxon>Euteleostomi</taxon>
        <taxon>Actinopterygii</taxon>
        <taxon>Neopterygii</taxon>
        <taxon>Teleostei</taxon>
        <taxon>Ostariophysi</taxon>
        <taxon>Cypriniformes</taxon>
        <taxon>Cyprinidae</taxon>
        <taxon>Labeoninae</taxon>
        <taxon>Labeonini</taxon>
        <taxon>Cirrhinus</taxon>
    </lineage>
</organism>
<proteinExistence type="predicted"/>
<dbReference type="Pfam" id="PF23050">
    <property type="entry name" value="KH_N4BP1_1st"/>
    <property type="match status" value="1"/>
</dbReference>
<feature type="domain" description="N4BP1 first type I KH-domain" evidence="1">
    <location>
        <begin position="4"/>
        <end position="64"/>
    </location>
</feature>
<dbReference type="Proteomes" id="UP001558613">
    <property type="component" value="Unassembled WGS sequence"/>
</dbReference>
<gene>
    <name evidence="2" type="ORF">QQF64_026788</name>
</gene>
<sequence>MVLELAAPAGAGPALQRCIPHIQRVFRVRVSCSTAESSCESPNAGSSIIVNIEDGKEEDCTKAKVSMCVCERACVAGELREHDRRAATSPFKLSISLHFRVCFHFHGPN</sequence>
<dbReference type="InterPro" id="IPR056629">
    <property type="entry name" value="KH_N4BP1_1st"/>
</dbReference>
<protein>
    <recommendedName>
        <fullName evidence="1">N4BP1 first type I KH-domain domain-containing protein</fullName>
    </recommendedName>
</protein>
<evidence type="ECO:0000313" key="3">
    <source>
        <dbReference type="Proteomes" id="UP001558613"/>
    </source>
</evidence>
<name>A0ABR3NAJ4_9TELE</name>
<comment type="caution">
    <text evidence="2">The sequence shown here is derived from an EMBL/GenBank/DDBJ whole genome shotgun (WGS) entry which is preliminary data.</text>
</comment>
<evidence type="ECO:0000313" key="2">
    <source>
        <dbReference type="EMBL" id="KAL1273974.1"/>
    </source>
</evidence>
<reference evidence="2 3" key="1">
    <citation type="submission" date="2023-09" db="EMBL/GenBank/DDBJ databases">
        <authorList>
            <person name="Wang M."/>
        </authorList>
    </citation>
    <scope>NUCLEOTIDE SEQUENCE [LARGE SCALE GENOMIC DNA]</scope>
    <source>
        <strain evidence="2">GT-2023</strain>
        <tissue evidence="2">Liver</tissue>
    </source>
</reference>
<dbReference type="EMBL" id="JAYMGO010000005">
    <property type="protein sequence ID" value="KAL1273974.1"/>
    <property type="molecule type" value="Genomic_DNA"/>
</dbReference>
<evidence type="ECO:0000259" key="1">
    <source>
        <dbReference type="Pfam" id="PF23050"/>
    </source>
</evidence>